<evidence type="ECO:0000256" key="2">
    <source>
        <dbReference type="ARBA" id="ARBA00023604"/>
    </source>
</evidence>
<dbReference type="PANTHER" id="PTHR34598">
    <property type="entry name" value="BLL6449 PROTEIN"/>
    <property type="match status" value="1"/>
</dbReference>
<dbReference type="EMBL" id="JAXOVC010000010">
    <property type="protein sequence ID" value="KAK4496266.1"/>
    <property type="molecule type" value="Genomic_DNA"/>
</dbReference>
<evidence type="ECO:0000313" key="4">
    <source>
        <dbReference type="Proteomes" id="UP001305779"/>
    </source>
</evidence>
<accession>A0ABR0E4W3</accession>
<protein>
    <recommendedName>
        <fullName evidence="5">GA4 desaturase family protein</fullName>
    </recommendedName>
</protein>
<keyword evidence="1" id="KW-0560">Oxidoreductase</keyword>
<dbReference type="Proteomes" id="UP001305779">
    <property type="component" value="Unassembled WGS sequence"/>
</dbReference>
<organism evidence="3 4">
    <name type="scientific">Zasmidium cellare</name>
    <name type="common">Wine cellar mold</name>
    <name type="synonym">Racodium cellare</name>
    <dbReference type="NCBI Taxonomy" id="395010"/>
    <lineage>
        <taxon>Eukaryota</taxon>
        <taxon>Fungi</taxon>
        <taxon>Dikarya</taxon>
        <taxon>Ascomycota</taxon>
        <taxon>Pezizomycotina</taxon>
        <taxon>Dothideomycetes</taxon>
        <taxon>Dothideomycetidae</taxon>
        <taxon>Mycosphaerellales</taxon>
        <taxon>Mycosphaerellaceae</taxon>
        <taxon>Zasmidium</taxon>
    </lineage>
</organism>
<reference evidence="3 4" key="1">
    <citation type="journal article" date="2023" name="G3 (Bethesda)">
        <title>A chromosome-level genome assembly of Zasmidium syzygii isolated from banana leaves.</title>
        <authorList>
            <person name="van Westerhoven A.C."/>
            <person name="Mehrabi R."/>
            <person name="Talebi R."/>
            <person name="Steentjes M.B.F."/>
            <person name="Corcolon B."/>
            <person name="Chong P.A."/>
            <person name="Kema G.H.J."/>
            <person name="Seidl M.F."/>
        </authorList>
    </citation>
    <scope>NUCLEOTIDE SEQUENCE [LARGE SCALE GENOMIC DNA]</scope>
    <source>
        <strain evidence="3 4">P124</strain>
    </source>
</reference>
<keyword evidence="4" id="KW-1185">Reference proteome</keyword>
<evidence type="ECO:0008006" key="5">
    <source>
        <dbReference type="Google" id="ProtNLM"/>
    </source>
</evidence>
<sequence length="312" mass="35917">MASTIEDSTTDSIKAIVNYYLPPADGGPPEHYVVRTAAASKRPMNARRVKIFDLRGREHDFNLDHNGFQLVRHVSKEKKFDNEDRIKAVYYPEIEQLMKKQTGATHAYIFSHVVRNHSREEELKLLQGAKNDDMINLDSPALFAHIDQSYDGASIALDSIIESGLAPSQLPTWRANAHRFAIINAWRPLKPITREPLAVCDAATVAESDLREITLRIRDDYIHGRGQKQLVRNQKIWQVAANSQHRWYWPRRQTPEEVLLIKCFDSKMDVARRVPHTAVQTPEDYGPPRESVEVRCLLFWDDEKNNSEKARL</sequence>
<dbReference type="NCBIfam" id="NF041278">
    <property type="entry name" value="CmcJ_NvfI_EfuI"/>
    <property type="match status" value="1"/>
</dbReference>
<comment type="caution">
    <text evidence="3">The sequence shown here is derived from an EMBL/GenBank/DDBJ whole genome shotgun (WGS) entry which is preliminary data.</text>
</comment>
<evidence type="ECO:0000313" key="3">
    <source>
        <dbReference type="EMBL" id="KAK4496266.1"/>
    </source>
</evidence>
<dbReference type="InterPro" id="IPR044053">
    <property type="entry name" value="AsaB-like"/>
</dbReference>
<comment type="similarity">
    <text evidence="2">Belongs to the asaB hydroxylase/desaturase family.</text>
</comment>
<dbReference type="PANTHER" id="PTHR34598:SF3">
    <property type="entry name" value="OXIDOREDUCTASE AN1597"/>
    <property type="match status" value="1"/>
</dbReference>
<gene>
    <name evidence="3" type="ORF">PRZ48_012246</name>
</gene>
<evidence type="ECO:0000256" key="1">
    <source>
        <dbReference type="ARBA" id="ARBA00023002"/>
    </source>
</evidence>
<proteinExistence type="inferred from homology"/>
<name>A0ABR0E4W3_ZASCE</name>